<dbReference type="Proteomes" id="UP000176634">
    <property type="component" value="Unassembled WGS sequence"/>
</dbReference>
<sequence length="144" mass="14775">MVLAVVALLVLQCSEFGQALGLTTLGRGAAPELGIAALDAGAVAVASMRVVAPVLVLADVQPALPELEGFVEAVGCFSVGVVFGHVPEALIVLFGLAALAHVRVRSSEQVLAILRPGFTPVEVGEMRVDLLLDGSAQILLGRLQ</sequence>
<comment type="caution">
    <text evidence="1">The sequence shown here is derived from an EMBL/GenBank/DDBJ whole genome shotgun (WGS) entry which is preliminary data.</text>
</comment>
<evidence type="ECO:0000313" key="2">
    <source>
        <dbReference type="Proteomes" id="UP000176634"/>
    </source>
</evidence>
<name>A0A1F6P849_9BACT</name>
<proteinExistence type="predicted"/>
<reference evidence="1 2" key="1">
    <citation type="journal article" date="2016" name="Nat. Commun.">
        <title>Thousands of microbial genomes shed light on interconnected biogeochemical processes in an aquifer system.</title>
        <authorList>
            <person name="Anantharaman K."/>
            <person name="Brown C.T."/>
            <person name="Hug L.A."/>
            <person name="Sharon I."/>
            <person name="Castelle C.J."/>
            <person name="Probst A.J."/>
            <person name="Thomas B.C."/>
            <person name="Singh A."/>
            <person name="Wilkins M.J."/>
            <person name="Karaoz U."/>
            <person name="Brodie E.L."/>
            <person name="Williams K.H."/>
            <person name="Hubbard S.S."/>
            <person name="Banfield J.F."/>
        </authorList>
    </citation>
    <scope>NUCLEOTIDE SEQUENCE [LARGE SCALE GENOMIC DNA]</scope>
</reference>
<gene>
    <name evidence="1" type="ORF">A2563_00820</name>
</gene>
<accession>A0A1F6P849</accession>
<organism evidence="1 2">
    <name type="scientific">Candidatus Magasanikbacteria bacterium RIFOXYD1_FULL_40_23</name>
    <dbReference type="NCBI Taxonomy" id="1798705"/>
    <lineage>
        <taxon>Bacteria</taxon>
        <taxon>Candidatus Magasanikiibacteriota</taxon>
    </lineage>
</organism>
<dbReference type="STRING" id="1798705.A2563_00820"/>
<evidence type="ECO:0000313" key="1">
    <source>
        <dbReference type="EMBL" id="OGH92114.1"/>
    </source>
</evidence>
<protein>
    <submittedName>
        <fullName evidence="1">Uncharacterized protein</fullName>
    </submittedName>
</protein>
<dbReference type="AlphaFoldDB" id="A0A1F6P849"/>
<dbReference type="EMBL" id="MFRA01000008">
    <property type="protein sequence ID" value="OGH92114.1"/>
    <property type="molecule type" value="Genomic_DNA"/>
</dbReference>